<name>A0A0F7VJ39_PENBI</name>
<protein>
    <recommendedName>
        <fullName evidence="1">Fungal death-pathway protein SesB domain-containing protein</fullName>
    </recommendedName>
</protein>
<feature type="domain" description="Fungal death-pathway protein SesB" evidence="1">
    <location>
        <begin position="6"/>
        <end position="23"/>
    </location>
</feature>
<evidence type="ECO:0000313" key="2">
    <source>
        <dbReference type="EMBL" id="CEO59707.1"/>
    </source>
</evidence>
<dbReference type="EMBL" id="CDHK01000004">
    <property type="protein sequence ID" value="CEO59707.1"/>
    <property type="molecule type" value="Genomic_DNA"/>
</dbReference>
<dbReference type="OrthoDB" id="5986190at2759"/>
<gene>
    <name evidence="2" type="ORF">PMG11_04374</name>
</gene>
<accession>A0A0F7VJ39</accession>
<sequence length="147" mass="16002">MTPISFGDNNRGFQVGHNCGSIHAEINLPPERLESLPNPLSTVPFARDPDFVCRNTLLQSIYEKCSIPGSRIALVGLGGVGSDQSHQRYRFFGSTQAIRPGSSKVSGTSQTSSRSQVVRIPKRTYSNWSKTGCGMRTGGNRFVSLII</sequence>
<keyword evidence="3" id="KW-1185">Reference proteome</keyword>
<dbReference type="STRING" id="104259.A0A0F7VJ39"/>
<organism evidence="2 3">
    <name type="scientific">Penicillium brasilianum</name>
    <dbReference type="NCBI Taxonomy" id="104259"/>
    <lineage>
        <taxon>Eukaryota</taxon>
        <taxon>Fungi</taxon>
        <taxon>Dikarya</taxon>
        <taxon>Ascomycota</taxon>
        <taxon>Pezizomycotina</taxon>
        <taxon>Eurotiomycetes</taxon>
        <taxon>Eurotiomycetidae</taxon>
        <taxon>Eurotiales</taxon>
        <taxon>Aspergillaceae</taxon>
        <taxon>Penicillium</taxon>
    </lineage>
</organism>
<reference evidence="3" key="1">
    <citation type="journal article" date="2015" name="Genome Announc.">
        <title>Draft genome sequence of the fungus Penicillium brasilianum MG11.</title>
        <authorList>
            <person name="Horn F."/>
            <person name="Linde J."/>
            <person name="Mattern D.J."/>
            <person name="Walther G."/>
            <person name="Guthke R."/>
            <person name="Brakhage A.A."/>
            <person name="Valiante V."/>
        </authorList>
    </citation>
    <scope>NUCLEOTIDE SEQUENCE [LARGE SCALE GENOMIC DNA]</scope>
    <source>
        <strain evidence="3">MG11</strain>
    </source>
</reference>
<dbReference type="Proteomes" id="UP000042958">
    <property type="component" value="Unassembled WGS sequence"/>
</dbReference>
<dbReference type="InterPro" id="IPR031469">
    <property type="entry name" value="SesB_dom"/>
</dbReference>
<proteinExistence type="predicted"/>
<dbReference type="Pfam" id="PF17046">
    <property type="entry name" value="Ses_B"/>
    <property type="match status" value="1"/>
</dbReference>
<evidence type="ECO:0000259" key="1">
    <source>
        <dbReference type="Pfam" id="PF17046"/>
    </source>
</evidence>
<evidence type="ECO:0000313" key="3">
    <source>
        <dbReference type="Proteomes" id="UP000042958"/>
    </source>
</evidence>
<dbReference type="AlphaFoldDB" id="A0A0F7VJ39"/>